<feature type="domain" description="OmpR/PhoB-type" evidence="3">
    <location>
        <begin position="10"/>
        <end position="108"/>
    </location>
</feature>
<dbReference type="InterPro" id="IPR016032">
    <property type="entry name" value="Sig_transdc_resp-reg_C-effctor"/>
</dbReference>
<accession>A0A7Y2JW37</accession>
<dbReference type="EMBL" id="JABAIV010000001">
    <property type="protein sequence ID" value="NNG21996.1"/>
    <property type="molecule type" value="Genomic_DNA"/>
</dbReference>
<protein>
    <submittedName>
        <fullName evidence="4">Helix-turn-helix transcriptional regulator</fullName>
    </submittedName>
</protein>
<dbReference type="PRINTS" id="PR00364">
    <property type="entry name" value="DISEASERSIST"/>
</dbReference>
<dbReference type="Proteomes" id="UP000533905">
    <property type="component" value="Unassembled WGS sequence"/>
</dbReference>
<dbReference type="Gene3D" id="1.10.10.10">
    <property type="entry name" value="Winged helix-like DNA-binding domain superfamily/Winged helix DNA-binding domain"/>
    <property type="match status" value="1"/>
</dbReference>
<comment type="caution">
    <text evidence="4">The sequence shown here is derived from an EMBL/GenBank/DDBJ whole genome shotgun (WGS) entry which is preliminary data.</text>
</comment>
<evidence type="ECO:0000256" key="2">
    <source>
        <dbReference type="PROSITE-ProRule" id="PRU01091"/>
    </source>
</evidence>
<keyword evidence="5" id="KW-1185">Reference proteome</keyword>
<dbReference type="Pfam" id="PF00486">
    <property type="entry name" value="Trans_reg_C"/>
    <property type="match status" value="1"/>
</dbReference>
<dbReference type="Gene3D" id="3.40.50.300">
    <property type="entry name" value="P-loop containing nucleotide triphosphate hydrolases"/>
    <property type="match status" value="1"/>
</dbReference>
<feature type="DNA-binding region" description="OmpR/PhoB-type" evidence="2">
    <location>
        <begin position="10"/>
        <end position="108"/>
    </location>
</feature>
<dbReference type="PANTHER" id="PTHR47691">
    <property type="entry name" value="REGULATOR-RELATED"/>
    <property type="match status" value="1"/>
</dbReference>
<dbReference type="InterPro" id="IPR036388">
    <property type="entry name" value="WH-like_DNA-bd_sf"/>
</dbReference>
<dbReference type="PANTHER" id="PTHR47691:SF3">
    <property type="entry name" value="HTH-TYPE TRANSCRIPTIONAL REGULATOR RV0890C-RELATED"/>
    <property type="match status" value="1"/>
</dbReference>
<dbReference type="InterPro" id="IPR001867">
    <property type="entry name" value="OmpR/PhoB-type_DNA-bd"/>
</dbReference>
<dbReference type="SUPFAM" id="SSF52540">
    <property type="entry name" value="P-loop containing nucleoside triphosphate hydrolases"/>
    <property type="match status" value="1"/>
</dbReference>
<evidence type="ECO:0000256" key="1">
    <source>
        <dbReference type="ARBA" id="ARBA00023125"/>
    </source>
</evidence>
<evidence type="ECO:0000259" key="3">
    <source>
        <dbReference type="PROSITE" id="PS51755"/>
    </source>
</evidence>
<dbReference type="GO" id="GO:0006355">
    <property type="term" value="P:regulation of DNA-templated transcription"/>
    <property type="evidence" value="ECO:0007669"/>
    <property type="project" value="InterPro"/>
</dbReference>
<dbReference type="SMART" id="SM00862">
    <property type="entry name" value="Trans_reg_C"/>
    <property type="match status" value="1"/>
</dbReference>
<dbReference type="RefSeq" id="WP_171080970.1">
    <property type="nucleotide sequence ID" value="NZ_JABAIV010000001.1"/>
</dbReference>
<dbReference type="AlphaFoldDB" id="A0A7Y2JW37"/>
<organism evidence="4 5">
    <name type="scientific">Telluria aromaticivorans</name>
    <dbReference type="NCBI Taxonomy" id="2725995"/>
    <lineage>
        <taxon>Bacteria</taxon>
        <taxon>Pseudomonadati</taxon>
        <taxon>Pseudomonadota</taxon>
        <taxon>Betaproteobacteria</taxon>
        <taxon>Burkholderiales</taxon>
        <taxon>Oxalobacteraceae</taxon>
        <taxon>Telluria group</taxon>
        <taxon>Telluria</taxon>
    </lineage>
</organism>
<gene>
    <name evidence="4" type="ORF">HGB41_03105</name>
</gene>
<keyword evidence="1 2" id="KW-0238">DNA-binding</keyword>
<dbReference type="PROSITE" id="PS51755">
    <property type="entry name" value="OMPR_PHOB"/>
    <property type="match status" value="1"/>
</dbReference>
<dbReference type="InterPro" id="IPR027417">
    <property type="entry name" value="P-loop_NTPase"/>
</dbReference>
<dbReference type="GO" id="GO:0003677">
    <property type="term" value="F:DNA binding"/>
    <property type="evidence" value="ECO:0007669"/>
    <property type="project" value="UniProtKB-UniRule"/>
</dbReference>
<dbReference type="GO" id="GO:0000160">
    <property type="term" value="P:phosphorelay signal transduction system"/>
    <property type="evidence" value="ECO:0007669"/>
    <property type="project" value="InterPro"/>
</dbReference>
<reference evidence="4 5" key="1">
    <citation type="submission" date="2020-04" db="EMBL/GenBank/DDBJ databases">
        <title>Massilia sp. nov., a cold adapted bacteria isolated from Arctic soil.</title>
        <authorList>
            <person name="Son J."/>
            <person name="Ka J.-O."/>
        </authorList>
    </citation>
    <scope>NUCLEOTIDE SEQUENCE [LARGE SCALE GENOMIC DNA]</scope>
    <source>
        <strain evidence="4 5">ML15P13</strain>
    </source>
</reference>
<dbReference type="CDD" id="cd00383">
    <property type="entry name" value="trans_reg_C"/>
    <property type="match status" value="1"/>
</dbReference>
<name>A0A7Y2JW37_9BURK</name>
<evidence type="ECO:0000313" key="5">
    <source>
        <dbReference type="Proteomes" id="UP000533905"/>
    </source>
</evidence>
<proteinExistence type="predicted"/>
<sequence>MAGSQMDGKQQVMVFGPFRLLRHTRQLCHGAAPVRLGGRAIDLLSVLVERAGQVVSRAELERLVWPGLLVEDSCLRVHIAALRKALGDDAGESRYIANVPGRGYSFVAVVATVSEDDGGPPFDRQNAPRPLPLRMTTTIGREEAMRQLCQQLAHCRLTTIVGHGGIGKTTLALATAAGLEHDYADGACFVDLAQLGSGGLVPDALASTLRIAVPGESVMLTLERWLAPRRMLIVFDNCEHLIEAATRLIEWILRVAPCVDVVATSREPLDAEGEWVHRLEPLECPPDDPALSVEQALAYPALRLLAERAEASMESFRLGTAELPAAIQLCRRLDGVPLALEFAAARIGLLGVHGVVEQLDDRLRLLGSGRRTVLPRHRTLRALLDWSYDLLSPSEQAVFRACAVFSGPFALESAVAVAACDAIDGAEVVRCVLGLVAKSLIMTDTRGPDGYFAVLGITRAYAAERLDEDPTRAEVARRHAALTLALMDECEASWETLDQSIWIERAGYVVGNVRSALDWAFGPGGDREIGVRLTATSTLLLSGIVSEPEMCRYASRALDAAAGGVAIDPLDEVRLQSVLSIAAIPGDADGRGPGSVADWSSFERAIEHGERSGKPLVLIEALYNTFARCFGAAAYRQADAHAARMFEVAGQAGNPRALLVARRMRALTWHMLGEHGRASSLAEEVLGARVWKLPLRLTSPMDRGVSMRIVLARAMWMQGHGEKAAAIAQECIERAAKDRAPFSQANALAVCAIPVALWRGDDAGARALVAQLTNHTDRHAMSYWSAWAQLYRRVMIARYSQPEDLSGIALGLDAKQSDHFATFASSLVTERAVMRCQQGLVGWCAAEVLRASGEQVLARAAGKDGMRPQGAHEAGAAAQAEELFLRGLALARQQEARAWELRCATSLGRLWRARGQERQIAALLEPIVAAYHEDLASADLRAALQLLG</sequence>
<evidence type="ECO:0000313" key="4">
    <source>
        <dbReference type="EMBL" id="NNG21996.1"/>
    </source>
</evidence>
<dbReference type="SUPFAM" id="SSF46894">
    <property type="entry name" value="C-terminal effector domain of the bipartite response regulators"/>
    <property type="match status" value="1"/>
</dbReference>